<name>A0A2T2NJW4_CORCC</name>
<feature type="domain" description="Gfo/Idh/MocA-like oxidoreductase N-terminal" evidence="3">
    <location>
        <begin position="4"/>
        <end position="129"/>
    </location>
</feature>
<dbReference type="InterPro" id="IPR051317">
    <property type="entry name" value="Gfo/Idh/MocA_oxidoreduct"/>
</dbReference>
<dbReference type="InterPro" id="IPR055170">
    <property type="entry name" value="GFO_IDH_MocA-like_dom"/>
</dbReference>
<dbReference type="GO" id="GO:0016491">
    <property type="term" value="F:oxidoreductase activity"/>
    <property type="evidence" value="ECO:0007669"/>
    <property type="project" value="UniProtKB-KW"/>
</dbReference>
<dbReference type="InterPro" id="IPR036291">
    <property type="entry name" value="NAD(P)-bd_dom_sf"/>
</dbReference>
<evidence type="ECO:0000256" key="2">
    <source>
        <dbReference type="ARBA" id="ARBA00023002"/>
    </source>
</evidence>
<accession>A0A2T2NJW4</accession>
<dbReference type="Proteomes" id="UP000240883">
    <property type="component" value="Unassembled WGS sequence"/>
</dbReference>
<dbReference type="PANTHER" id="PTHR43708">
    <property type="entry name" value="CONSERVED EXPRESSED OXIDOREDUCTASE (EUROFUNG)"/>
    <property type="match status" value="1"/>
</dbReference>
<dbReference type="Pfam" id="PF01408">
    <property type="entry name" value="GFO_IDH_MocA"/>
    <property type="match status" value="1"/>
</dbReference>
<feature type="domain" description="GFO/IDH/MocA-like oxidoreductase" evidence="4">
    <location>
        <begin position="140"/>
        <end position="264"/>
    </location>
</feature>
<dbReference type="GO" id="GO:0000166">
    <property type="term" value="F:nucleotide binding"/>
    <property type="evidence" value="ECO:0007669"/>
    <property type="project" value="InterPro"/>
</dbReference>
<dbReference type="Gene3D" id="3.40.50.720">
    <property type="entry name" value="NAD(P)-binding Rossmann-like Domain"/>
    <property type="match status" value="1"/>
</dbReference>
<dbReference type="AlphaFoldDB" id="A0A2T2NJW4"/>
<comment type="similarity">
    <text evidence="1">Belongs to the Gfo/Idh/MocA family.</text>
</comment>
<evidence type="ECO:0000313" key="5">
    <source>
        <dbReference type="EMBL" id="PSN65735.1"/>
    </source>
</evidence>
<dbReference type="Gene3D" id="3.30.360.10">
    <property type="entry name" value="Dihydrodipicolinate Reductase, domain 2"/>
    <property type="match status" value="1"/>
</dbReference>
<dbReference type="Pfam" id="PF22725">
    <property type="entry name" value="GFO_IDH_MocA_C3"/>
    <property type="match status" value="1"/>
</dbReference>
<evidence type="ECO:0000259" key="4">
    <source>
        <dbReference type="Pfam" id="PF22725"/>
    </source>
</evidence>
<keyword evidence="2" id="KW-0560">Oxidoreductase</keyword>
<dbReference type="STRING" id="1448308.A0A2T2NJW4"/>
<dbReference type="SUPFAM" id="SSF51735">
    <property type="entry name" value="NAD(P)-binding Rossmann-fold domains"/>
    <property type="match status" value="1"/>
</dbReference>
<dbReference type="InterPro" id="IPR000683">
    <property type="entry name" value="Gfo/Idh/MocA-like_OxRdtase_N"/>
</dbReference>
<dbReference type="PANTHER" id="PTHR43708:SF5">
    <property type="entry name" value="CONSERVED EXPRESSED OXIDOREDUCTASE (EUROFUNG)-RELATED"/>
    <property type="match status" value="1"/>
</dbReference>
<proteinExistence type="inferred from homology"/>
<dbReference type="OrthoDB" id="6417021at2759"/>
<evidence type="ECO:0000256" key="1">
    <source>
        <dbReference type="ARBA" id="ARBA00010928"/>
    </source>
</evidence>
<sequence length="379" mass="42227">MPIIKVGIVGYGFSAKSFHLPFINAVPDLKTVAILQRAAPPADPTVAPAGSHCTVDYPHVTHHRMEADFFSDSNIDLVVVATHTDTHASFAEKALQAGKHVIVDKPFGRSAEEIDNLIRLSEQKGLILTCFQNRRWDGDFQTLRGLIKQGALGDVKEAEIHYDFESPPWLHLMSDKEYTPGSGMAFGLGTHSLDQALTLFGRPQYVTGFFRAQRGIESEVEDSFTIVLEYDGPQKDLLVTVKTSVTTPMQQQLKYLVRGTEGSYLKFQQRSTCPQEEQIAQGLKPLDPGFGVESDIVHGTLATVKEFDSKYQKYDESSKKYTGKYPSLPGRWMGVYENLADAINGKVALEVKPTQSRDGLRVIELARESHNNRVKVAWR</sequence>
<evidence type="ECO:0000259" key="3">
    <source>
        <dbReference type="Pfam" id="PF01408"/>
    </source>
</evidence>
<protein>
    <submittedName>
        <fullName evidence="5">Oxidoreductase</fullName>
    </submittedName>
</protein>
<organism evidence="5 6">
    <name type="scientific">Corynespora cassiicola Philippines</name>
    <dbReference type="NCBI Taxonomy" id="1448308"/>
    <lineage>
        <taxon>Eukaryota</taxon>
        <taxon>Fungi</taxon>
        <taxon>Dikarya</taxon>
        <taxon>Ascomycota</taxon>
        <taxon>Pezizomycotina</taxon>
        <taxon>Dothideomycetes</taxon>
        <taxon>Pleosporomycetidae</taxon>
        <taxon>Pleosporales</taxon>
        <taxon>Corynesporascaceae</taxon>
        <taxon>Corynespora</taxon>
    </lineage>
</organism>
<dbReference type="SUPFAM" id="SSF55347">
    <property type="entry name" value="Glyceraldehyde-3-phosphate dehydrogenase-like, C-terminal domain"/>
    <property type="match status" value="1"/>
</dbReference>
<evidence type="ECO:0000313" key="6">
    <source>
        <dbReference type="Proteomes" id="UP000240883"/>
    </source>
</evidence>
<gene>
    <name evidence="5" type="ORF">BS50DRAFT_553732</name>
</gene>
<dbReference type="EMBL" id="KZ678136">
    <property type="protein sequence ID" value="PSN65735.1"/>
    <property type="molecule type" value="Genomic_DNA"/>
</dbReference>
<keyword evidence="6" id="KW-1185">Reference proteome</keyword>
<reference evidence="5 6" key="1">
    <citation type="journal article" date="2018" name="Front. Microbiol.">
        <title>Genome-Wide Analysis of Corynespora cassiicola Leaf Fall Disease Putative Effectors.</title>
        <authorList>
            <person name="Lopez D."/>
            <person name="Ribeiro S."/>
            <person name="Label P."/>
            <person name="Fumanal B."/>
            <person name="Venisse J.S."/>
            <person name="Kohler A."/>
            <person name="de Oliveira R.R."/>
            <person name="Labutti K."/>
            <person name="Lipzen A."/>
            <person name="Lail K."/>
            <person name="Bauer D."/>
            <person name="Ohm R.A."/>
            <person name="Barry K.W."/>
            <person name="Spatafora J."/>
            <person name="Grigoriev I.V."/>
            <person name="Martin F.M."/>
            <person name="Pujade-Renaud V."/>
        </authorList>
    </citation>
    <scope>NUCLEOTIDE SEQUENCE [LARGE SCALE GENOMIC DNA]</scope>
    <source>
        <strain evidence="5 6">Philippines</strain>
    </source>
</reference>